<dbReference type="AlphaFoldDB" id="A0AAQ1UIW9"/>
<reference evidence="1 2" key="1">
    <citation type="submission" date="2018-06" db="EMBL/GenBank/DDBJ databases">
        <authorList>
            <consortium name="Pathogen Informatics"/>
            <person name="Doyle S."/>
        </authorList>
    </citation>
    <scope>NUCLEOTIDE SEQUENCE [LARGE SCALE GENOMIC DNA]</scope>
    <source>
        <strain evidence="1 2">NCTC13063</strain>
    </source>
</reference>
<evidence type="ECO:0000313" key="2">
    <source>
        <dbReference type="Proteomes" id="UP000255283"/>
    </source>
</evidence>
<comment type="caution">
    <text evidence="1">The sequence shown here is derived from an EMBL/GenBank/DDBJ whole genome shotgun (WGS) entry which is preliminary data.</text>
</comment>
<organism evidence="1 2">
    <name type="scientific">Segatella buccae</name>
    <dbReference type="NCBI Taxonomy" id="28126"/>
    <lineage>
        <taxon>Bacteria</taxon>
        <taxon>Pseudomonadati</taxon>
        <taxon>Bacteroidota</taxon>
        <taxon>Bacteroidia</taxon>
        <taxon>Bacteroidales</taxon>
        <taxon>Prevotellaceae</taxon>
        <taxon>Segatella</taxon>
    </lineage>
</organism>
<sequence>MVILFLFSGIYRRVMSVPTREYRLGSCKPTFPVSQDRWYWLLLTFFRKIPYFGFIYSC</sequence>
<name>A0AAQ1UIW9_9BACT</name>
<dbReference type="Proteomes" id="UP000255283">
    <property type="component" value="Unassembled WGS sequence"/>
</dbReference>
<evidence type="ECO:0000313" key="1">
    <source>
        <dbReference type="EMBL" id="SUB80355.1"/>
    </source>
</evidence>
<proteinExistence type="predicted"/>
<gene>
    <name evidence="1" type="ORF">NCTC13063_01638</name>
</gene>
<dbReference type="EMBL" id="UGTJ01000001">
    <property type="protein sequence ID" value="SUB80355.1"/>
    <property type="molecule type" value="Genomic_DNA"/>
</dbReference>
<protein>
    <submittedName>
        <fullName evidence="1">Uncharacterized protein</fullName>
    </submittedName>
</protein>
<accession>A0AAQ1UIW9</accession>